<dbReference type="RefSeq" id="WP_119928623.1">
    <property type="nucleotide sequence ID" value="NZ_QZEY01000009.1"/>
</dbReference>
<dbReference type="AlphaFoldDB" id="A0A3A4APX3"/>
<comment type="caution">
    <text evidence="2">The sequence shown here is derived from an EMBL/GenBank/DDBJ whole genome shotgun (WGS) entry which is preliminary data.</text>
</comment>
<protein>
    <submittedName>
        <fullName evidence="2">Uncharacterized protein</fullName>
    </submittedName>
</protein>
<dbReference type="Proteomes" id="UP000265768">
    <property type="component" value="Unassembled WGS sequence"/>
</dbReference>
<dbReference type="EMBL" id="QZEY01000009">
    <property type="protein sequence ID" value="RJL30475.1"/>
    <property type="molecule type" value="Genomic_DNA"/>
</dbReference>
<name>A0A3A4APX3_9ACTN</name>
<keyword evidence="1" id="KW-0812">Transmembrane</keyword>
<sequence length="101" mass="10628">MRRALESLGADIAVAAFVALVNLGQLHDHGLPALGLSLVASAALVARRRHHWAVFGLTAAITPVVPLGAHLPLNGPHGLYLATAVSWYGVLRRWSGGRPGR</sequence>
<keyword evidence="3" id="KW-1185">Reference proteome</keyword>
<proteinExistence type="predicted"/>
<reference evidence="2 3" key="1">
    <citation type="submission" date="2018-09" db="EMBL/GenBank/DDBJ databases">
        <title>YIM 75507 draft genome.</title>
        <authorList>
            <person name="Tang S."/>
            <person name="Feng Y."/>
        </authorList>
    </citation>
    <scope>NUCLEOTIDE SEQUENCE [LARGE SCALE GENOMIC DNA]</scope>
    <source>
        <strain evidence="2 3">YIM 75507</strain>
    </source>
</reference>
<keyword evidence="1" id="KW-0472">Membrane</keyword>
<evidence type="ECO:0000313" key="3">
    <source>
        <dbReference type="Proteomes" id="UP000265768"/>
    </source>
</evidence>
<accession>A0A3A4APX3</accession>
<organism evidence="2 3">
    <name type="scientific">Bailinhaonella thermotolerans</name>
    <dbReference type="NCBI Taxonomy" id="1070861"/>
    <lineage>
        <taxon>Bacteria</taxon>
        <taxon>Bacillati</taxon>
        <taxon>Actinomycetota</taxon>
        <taxon>Actinomycetes</taxon>
        <taxon>Streptosporangiales</taxon>
        <taxon>Streptosporangiaceae</taxon>
        <taxon>Bailinhaonella</taxon>
    </lineage>
</organism>
<gene>
    <name evidence="2" type="ORF">D5H75_23205</name>
</gene>
<keyword evidence="1" id="KW-1133">Transmembrane helix</keyword>
<evidence type="ECO:0000313" key="2">
    <source>
        <dbReference type="EMBL" id="RJL30475.1"/>
    </source>
</evidence>
<feature type="transmembrane region" description="Helical" evidence="1">
    <location>
        <begin position="53"/>
        <end position="71"/>
    </location>
</feature>
<evidence type="ECO:0000256" key="1">
    <source>
        <dbReference type="SAM" id="Phobius"/>
    </source>
</evidence>